<keyword evidence="9" id="KW-1185">Reference proteome</keyword>
<evidence type="ECO:0000313" key="9">
    <source>
        <dbReference type="Proteomes" id="UP000515161"/>
    </source>
</evidence>
<evidence type="ECO:0000256" key="2">
    <source>
        <dbReference type="ARBA" id="ARBA00022490"/>
    </source>
</evidence>
<dbReference type="Proteomes" id="UP000515161">
    <property type="component" value="Unplaced"/>
</dbReference>
<evidence type="ECO:0000313" key="10">
    <source>
        <dbReference type="RefSeq" id="XP_034056278.1"/>
    </source>
</evidence>
<feature type="region of interest" description="Disordered" evidence="7">
    <location>
        <begin position="768"/>
        <end position="800"/>
    </location>
</feature>
<dbReference type="OrthoDB" id="567787at2759"/>
<dbReference type="FunCoup" id="A0A6P8SZ07">
    <property type="interactions" value="44"/>
</dbReference>
<evidence type="ECO:0000256" key="7">
    <source>
        <dbReference type="SAM" id="MobiDB-lite"/>
    </source>
</evidence>
<dbReference type="GO" id="GO:0005930">
    <property type="term" value="C:axoneme"/>
    <property type="evidence" value="ECO:0007669"/>
    <property type="project" value="UniProtKB-SubCell"/>
</dbReference>
<dbReference type="InterPro" id="IPR032840">
    <property type="entry name" value="CFAP91_dom"/>
</dbReference>
<comment type="similarity">
    <text evidence="5">Belongs to the CFAP91 family.</text>
</comment>
<comment type="subcellular location">
    <subcellularLocation>
        <location evidence="1">Cytoplasm</location>
        <location evidence="1">Cytoskeleton</location>
        <location evidence="1">Cilium axoneme</location>
    </subcellularLocation>
</comment>
<feature type="region of interest" description="Disordered" evidence="7">
    <location>
        <begin position="573"/>
        <end position="592"/>
    </location>
</feature>
<proteinExistence type="inferred from homology"/>
<evidence type="ECO:0000256" key="6">
    <source>
        <dbReference type="ARBA" id="ARBA00029555"/>
    </source>
</evidence>
<evidence type="ECO:0000256" key="3">
    <source>
        <dbReference type="ARBA" id="ARBA00023212"/>
    </source>
</evidence>
<feature type="region of interest" description="Disordered" evidence="7">
    <location>
        <begin position="198"/>
        <end position="232"/>
    </location>
</feature>
<reference evidence="10" key="1">
    <citation type="submission" date="2025-08" db="UniProtKB">
        <authorList>
            <consortium name="RefSeq"/>
        </authorList>
    </citation>
    <scope>IDENTIFICATION</scope>
</reference>
<feature type="domain" description="CFAP91" evidence="8">
    <location>
        <begin position="215"/>
        <end position="368"/>
    </location>
</feature>
<evidence type="ECO:0000256" key="4">
    <source>
        <dbReference type="ARBA" id="ARBA00023273"/>
    </source>
</evidence>
<dbReference type="PANTHER" id="PTHR22455:SF10">
    <property type="entry name" value="CILIA- AND FLAGELLA-ASSOCIATED PROTEIN 91"/>
    <property type="match status" value="1"/>
</dbReference>
<keyword evidence="10" id="KW-0282">Flagellum</keyword>
<keyword evidence="2" id="KW-0963">Cytoplasm</keyword>
<dbReference type="PANTHER" id="PTHR22455">
    <property type="entry name" value="CILIA- AND FLAGELLA-ASSOCIATED PROTEIN 91"/>
    <property type="match status" value="1"/>
</dbReference>
<dbReference type="CTD" id="89876"/>
<name>A0A6P8SZ07_GYMAC</name>
<evidence type="ECO:0000256" key="5">
    <source>
        <dbReference type="ARBA" id="ARBA00029468"/>
    </source>
</evidence>
<keyword evidence="10" id="KW-0969">Cilium</keyword>
<protein>
    <recommendedName>
        <fullName evidence="6">Cilia- and flagella-associated protein 91</fullName>
    </recommendedName>
</protein>
<gene>
    <name evidence="10" type="primary">cfap91</name>
</gene>
<dbReference type="RefSeq" id="XP_034056278.1">
    <property type="nucleotide sequence ID" value="XM_034200387.1"/>
</dbReference>
<dbReference type="InterPro" id="IPR026720">
    <property type="entry name" value="CFAP91"/>
</dbReference>
<keyword evidence="4" id="KW-0966">Cell projection</keyword>
<accession>A0A6P8SZ07</accession>
<keyword evidence="3" id="KW-0206">Cytoskeleton</keyword>
<dbReference type="KEGG" id="gacu:117535810"/>
<evidence type="ECO:0000256" key="1">
    <source>
        <dbReference type="ARBA" id="ARBA00004430"/>
    </source>
</evidence>
<dbReference type="Pfam" id="PF14738">
    <property type="entry name" value="CFAP91"/>
    <property type="match status" value="1"/>
</dbReference>
<dbReference type="AlphaFoldDB" id="A0A6P8SZ07"/>
<sequence>MTSPLGPSHSQKLCLRSPWRQYAEFFDVAFWGKLNLKTRLFCLNKNMSVSVTRTITKTNDANKVARRQREYDHLYDPVYTVSSEVDHARSNLKAYASNDRVRLVPEYASMFSNLSHHPRFTVHLDPTDPVPTSIDRRWRGHTDQRKGALQQLAGIIPTAECRVTGADSWKYFKRPLIPFAQHVPPDVIFALPKEQFASSGGKNAEKQPTHFTVGVQTDYRESETQTDPYSSEYVVQPGTSPSELLRLAALTWGCGLPVGLAEVEMIERARAKRAWEATLPPLNDLSQLDKRRRMMEEMEVNEWAFREGEIQKLQETRLFVLKDLLRQRDEAQKEVTNDRLNQIYSKNQKDKESKLDKIQNDYMRELRKLDAKGRNMEWKLDRLGVIKELKDSQAVSPQSRSDKFSNRITRNKEFKSHYLDTYEGLVELEAGISASVLKPLKKKKNPKASILKSMIKPPVCRGVDVMRKYKALKEGREQEECEQEKSSRFLLKTEKPVVRPVTPRVEEPPEGDEERELAVVHLQKLLRGRSIQYEMFEGKENHLDLIHELRTVHALQREEQELQKADKGLVMSLKKQRDKHRHESSQEEASQARVVGAELEHIFDTLSKELIHLQEERRIHAFTLLAERDRRLREAEESGRRQVEERRRREEDEIFRQVVQVHQETVDLYLEDIILGTLEQTADEQAREEIRRRAKEINDIAYAMDESRNNLQSEEIVSELVYSFLIPEVEKIIVRQRVHQRQHRHLQATRSIIQGTAEHSGILPITLGASQSSCPSERASNRVLEEVLGPAEQEKGKQTD</sequence>
<dbReference type="InParanoid" id="A0A6P8SZ07"/>
<evidence type="ECO:0000259" key="8">
    <source>
        <dbReference type="Pfam" id="PF14738"/>
    </source>
</evidence>
<organism evidence="9 10">
    <name type="scientific">Gymnodraco acuticeps</name>
    <name type="common">Antarctic dragonfish</name>
    <dbReference type="NCBI Taxonomy" id="8218"/>
    <lineage>
        <taxon>Eukaryota</taxon>
        <taxon>Metazoa</taxon>
        <taxon>Chordata</taxon>
        <taxon>Craniata</taxon>
        <taxon>Vertebrata</taxon>
        <taxon>Euteleostomi</taxon>
        <taxon>Actinopterygii</taxon>
        <taxon>Neopterygii</taxon>
        <taxon>Teleostei</taxon>
        <taxon>Neoteleostei</taxon>
        <taxon>Acanthomorphata</taxon>
        <taxon>Eupercaria</taxon>
        <taxon>Perciformes</taxon>
        <taxon>Notothenioidei</taxon>
        <taxon>Bathydraconidae</taxon>
        <taxon>Gymnodraco</taxon>
    </lineage>
</organism>
<dbReference type="GeneID" id="117535810"/>